<name>B8GIU0_METPE</name>
<dbReference type="Proteomes" id="UP000002457">
    <property type="component" value="Chromosome"/>
</dbReference>
<sequence length="36" mass="3888">MVSSNVMTKKNGVPTGSLIYEGEAWFGKDRLNSSLA</sequence>
<accession>B8GIU0</accession>
<gene>
    <name evidence="1" type="ordered locus">Mpal_1591</name>
</gene>
<dbReference type="KEGG" id="mpl:Mpal_1591"/>
<evidence type="ECO:0000313" key="2">
    <source>
        <dbReference type="Proteomes" id="UP000002457"/>
    </source>
</evidence>
<dbReference type="HOGENOM" id="CLU_3353910_0_0_2"/>
<keyword evidence="2" id="KW-1185">Reference proteome</keyword>
<dbReference type="EMBL" id="CP001338">
    <property type="protein sequence ID" value="ACL16903.1"/>
    <property type="molecule type" value="Genomic_DNA"/>
</dbReference>
<dbReference type="AlphaFoldDB" id="B8GIU0"/>
<organism evidence="1 2">
    <name type="scientific">Methanosphaerula palustris (strain ATCC BAA-1556 / DSM 19958 / E1-9c)</name>
    <dbReference type="NCBI Taxonomy" id="521011"/>
    <lineage>
        <taxon>Archaea</taxon>
        <taxon>Methanobacteriati</taxon>
        <taxon>Methanobacteriota</taxon>
        <taxon>Stenosarchaea group</taxon>
        <taxon>Methanomicrobia</taxon>
        <taxon>Methanomicrobiales</taxon>
        <taxon>Methanoregulaceae</taxon>
        <taxon>Methanosphaerula</taxon>
    </lineage>
</organism>
<proteinExistence type="predicted"/>
<dbReference type="STRING" id="521011.Mpal_1591"/>
<reference evidence="1 2" key="1">
    <citation type="journal article" date="2015" name="Genome Announc.">
        <title>Complete Genome Sequence of Methanosphaerula palustris E1-9CT, a Hydrogenotrophic Methanogen Isolated from a Minerotrophic Fen Peatland.</title>
        <authorList>
            <person name="Cadillo-Quiroz H."/>
            <person name="Browne P."/>
            <person name="Kyrpides N."/>
            <person name="Woyke T."/>
            <person name="Goodwin L."/>
            <person name="Detter C."/>
            <person name="Yavitt J.B."/>
            <person name="Zinder S.H."/>
        </authorList>
    </citation>
    <scope>NUCLEOTIDE SEQUENCE [LARGE SCALE GENOMIC DNA]</scope>
    <source>
        <strain evidence="2">ATCC BAA-1556 / DSM 19958 / E1-9c</strain>
    </source>
</reference>
<protein>
    <submittedName>
        <fullName evidence="1">Uncharacterized protein</fullName>
    </submittedName>
</protein>
<evidence type="ECO:0000313" key="1">
    <source>
        <dbReference type="EMBL" id="ACL16903.1"/>
    </source>
</evidence>